<keyword evidence="2" id="KW-1185">Reference proteome</keyword>
<organism evidence="1 2">
    <name type="scientific">Nocardia huaxiensis</name>
    <dbReference type="NCBI Taxonomy" id="2755382"/>
    <lineage>
        <taxon>Bacteria</taxon>
        <taxon>Bacillati</taxon>
        <taxon>Actinomycetota</taxon>
        <taxon>Actinomycetes</taxon>
        <taxon>Mycobacteriales</taxon>
        <taxon>Nocardiaceae</taxon>
        <taxon>Nocardia</taxon>
    </lineage>
</organism>
<dbReference type="RefSeq" id="WP_181583621.1">
    <property type="nucleotide sequence ID" value="NZ_CP059399.1"/>
</dbReference>
<gene>
    <name evidence="1" type="ORF">H0264_09480</name>
</gene>
<dbReference type="EMBL" id="CP059399">
    <property type="protein sequence ID" value="QLY32455.1"/>
    <property type="molecule type" value="Genomic_DNA"/>
</dbReference>
<evidence type="ECO:0000313" key="2">
    <source>
        <dbReference type="Proteomes" id="UP000515512"/>
    </source>
</evidence>
<protein>
    <submittedName>
        <fullName evidence="1">Uncharacterized protein</fullName>
    </submittedName>
</protein>
<accession>A0A7D6VGW1</accession>
<reference evidence="1 2" key="1">
    <citation type="submission" date="2020-07" db="EMBL/GenBank/DDBJ databases">
        <authorList>
            <person name="Zhuang K."/>
            <person name="Ran Y."/>
        </authorList>
    </citation>
    <scope>NUCLEOTIDE SEQUENCE [LARGE SCALE GENOMIC DNA]</scope>
    <source>
        <strain evidence="1 2">WCH-YHL-001</strain>
    </source>
</reference>
<dbReference type="Proteomes" id="UP000515512">
    <property type="component" value="Chromosome"/>
</dbReference>
<proteinExistence type="predicted"/>
<sequence length="732" mass="81645">MLGNEFSMTGLHQTLADAEREAQAERGPNLAEETLRWRETVATIARALASAMASVDENSWVTTDSVDHSIQPNLWHLTDAGRRELLVRLRAGTYHLVSQEDTAIPLAVLLMEHARPQAAMRLLSSIKWEAHRFAAPAPITGAGRPLDRIAQVATLHKVSWTLSGIRDSHQILVMHTSIRVWHPMYDRLVALWCRTVEGGLPHLDESLNVHGGRPYQVLTPQWRAECARWLADFDSTRREQPLIGRHARPGGNFQRLYTALRQAMTSDGLSPREIGWVRRVLANTITRSGAPGSEARRSLRARQLRELSGHPTQLMAAILVRRLRNAADHGCTDLAMLTAPVRPGEDRVIAPGTPIPGPLLRLAARTLEAPVHELIRDGIIESPEMLAAVLPQLRTRLYAADFADPVQAGLFERCHIALTREGWVTAFDRGKSVWSPPLPVLRAFEELRTDGSNRNPYGKGASAAAWDLLRHLILVTLTGFPHQVAPDPLLAEFRALAQRARRRLPLVERIPLEKHAVYFDSTWTESAAKTVHALHDTLYQRYFDLPEPDEWAAYTHPGRRHQGPSAEDFRDLCVRRAAEAGLGGSWIARNGAVLEQAQILTAHNLAVLFEVADLRAELRHGAPTLVTRVFDAAVQPMHDIGAVWRHNFPDRHPAAEIWRVGVFLLSHCPKDAQQDEVLRLLQQLDTRHSPAEFQTAVLGLAHIVDGGRFTHGVTPDGSGRRFLGWRADGRTC</sequence>
<evidence type="ECO:0000313" key="1">
    <source>
        <dbReference type="EMBL" id="QLY32455.1"/>
    </source>
</evidence>
<dbReference type="AlphaFoldDB" id="A0A7D6VGW1"/>
<dbReference type="KEGG" id="nhu:H0264_09480"/>
<name>A0A7D6VGW1_9NOCA</name>